<dbReference type="InterPro" id="IPR000524">
    <property type="entry name" value="Tscrpt_reg_HTH_GntR"/>
</dbReference>
<dbReference type="Gene3D" id="1.10.10.10">
    <property type="entry name" value="Winged helix-like DNA-binding domain superfamily/Winged helix DNA-binding domain"/>
    <property type="match status" value="1"/>
</dbReference>
<dbReference type="KEGG" id="sami:SAMIE_1029450"/>
<dbReference type="CDD" id="cd07377">
    <property type="entry name" value="WHTH_GntR"/>
    <property type="match status" value="1"/>
</dbReference>
<dbReference type="GO" id="GO:0003677">
    <property type="term" value="F:DNA binding"/>
    <property type="evidence" value="ECO:0007669"/>
    <property type="project" value="UniProtKB-KW"/>
</dbReference>
<dbReference type="InterPro" id="IPR011711">
    <property type="entry name" value="GntR_C"/>
</dbReference>
<reference evidence="5 6" key="1">
    <citation type="submission" date="2018-05" db="EMBL/GenBank/DDBJ databases">
        <title>Complete Genome Sequence of the Nonylphenol-Degrading Bacterium Sphingobium amiense DSM 16289T.</title>
        <authorList>
            <person name="Ootsuka M."/>
            <person name="Nishizawa T."/>
            <person name="Ohta H."/>
        </authorList>
    </citation>
    <scope>NUCLEOTIDE SEQUENCE [LARGE SCALE GENOMIC DNA]</scope>
    <source>
        <strain evidence="5 6">DSM 16289</strain>
    </source>
</reference>
<evidence type="ECO:0000259" key="4">
    <source>
        <dbReference type="PROSITE" id="PS50949"/>
    </source>
</evidence>
<dbReference type="InterPro" id="IPR036390">
    <property type="entry name" value="WH_DNA-bd_sf"/>
</dbReference>
<keyword evidence="2" id="KW-0238">DNA-binding</keyword>
<dbReference type="Proteomes" id="UP000279959">
    <property type="component" value="Chromosome"/>
</dbReference>
<organism evidence="5 6">
    <name type="scientific">Sphingobium amiense</name>
    <dbReference type="NCBI Taxonomy" id="135719"/>
    <lineage>
        <taxon>Bacteria</taxon>
        <taxon>Pseudomonadati</taxon>
        <taxon>Pseudomonadota</taxon>
        <taxon>Alphaproteobacteria</taxon>
        <taxon>Sphingomonadales</taxon>
        <taxon>Sphingomonadaceae</taxon>
        <taxon>Sphingobium</taxon>
    </lineage>
</organism>
<gene>
    <name evidence="5" type="ORF">SAMIE_1029450</name>
</gene>
<dbReference type="Pfam" id="PF07729">
    <property type="entry name" value="FCD"/>
    <property type="match status" value="1"/>
</dbReference>
<dbReference type="EMBL" id="AP018664">
    <property type="protein sequence ID" value="BBD99444.1"/>
    <property type="molecule type" value="Genomic_DNA"/>
</dbReference>
<keyword evidence="1" id="KW-0805">Transcription regulation</keyword>
<evidence type="ECO:0000256" key="1">
    <source>
        <dbReference type="ARBA" id="ARBA00023015"/>
    </source>
</evidence>
<dbReference type="InterPro" id="IPR036388">
    <property type="entry name" value="WH-like_DNA-bd_sf"/>
</dbReference>
<dbReference type="Pfam" id="PF00392">
    <property type="entry name" value="GntR"/>
    <property type="match status" value="1"/>
</dbReference>
<evidence type="ECO:0000313" key="5">
    <source>
        <dbReference type="EMBL" id="BBD99444.1"/>
    </source>
</evidence>
<dbReference type="SMART" id="SM00345">
    <property type="entry name" value="HTH_GNTR"/>
    <property type="match status" value="1"/>
</dbReference>
<proteinExistence type="predicted"/>
<dbReference type="AlphaFoldDB" id="A0A494W4H0"/>
<evidence type="ECO:0000256" key="2">
    <source>
        <dbReference type="ARBA" id="ARBA00023125"/>
    </source>
</evidence>
<sequence>MAIAAAVNAPHIRAARIIHSIIVDNFIRLLSDRCKAKLADDIVDNFVKLSNIGGMIEQGDKRAPSGMEIADWVRERIRTGRFVPGQRLVEVDIIRAMGASRSKVREALQRLEGEGLVQIEEFRGASVKSTGLEEVAQIYRARVALEGICAADFARHATDEQKQALCALQTELDQCVDERAPDRFGRLNLEWHRRIVEGSGNVVIAELLKRLNVPIHRLLFESFYDEARLRAANADHRDMLKLLLAGEADAAEAAMRRHIGAGFETLSKIESEFYR</sequence>
<dbReference type="GO" id="GO:0003700">
    <property type="term" value="F:DNA-binding transcription factor activity"/>
    <property type="evidence" value="ECO:0007669"/>
    <property type="project" value="InterPro"/>
</dbReference>
<protein>
    <submittedName>
        <fullName evidence="5">GntR family transcriptional regulator</fullName>
    </submittedName>
</protein>
<dbReference type="SUPFAM" id="SSF48008">
    <property type="entry name" value="GntR ligand-binding domain-like"/>
    <property type="match status" value="1"/>
</dbReference>
<dbReference type="PANTHER" id="PTHR43537">
    <property type="entry name" value="TRANSCRIPTIONAL REGULATOR, GNTR FAMILY"/>
    <property type="match status" value="1"/>
</dbReference>
<keyword evidence="6" id="KW-1185">Reference proteome</keyword>
<accession>A0A494W4H0</accession>
<name>A0A494W4H0_9SPHN</name>
<dbReference type="Gene3D" id="1.20.120.530">
    <property type="entry name" value="GntR ligand-binding domain-like"/>
    <property type="match status" value="1"/>
</dbReference>
<dbReference type="SMART" id="SM00895">
    <property type="entry name" value="FCD"/>
    <property type="match status" value="1"/>
</dbReference>
<dbReference type="PANTHER" id="PTHR43537:SF24">
    <property type="entry name" value="GLUCONATE OPERON TRANSCRIPTIONAL REPRESSOR"/>
    <property type="match status" value="1"/>
</dbReference>
<dbReference type="SUPFAM" id="SSF46785">
    <property type="entry name" value="Winged helix' DNA-binding domain"/>
    <property type="match status" value="1"/>
</dbReference>
<evidence type="ECO:0000313" key="6">
    <source>
        <dbReference type="Proteomes" id="UP000279959"/>
    </source>
</evidence>
<dbReference type="InterPro" id="IPR008920">
    <property type="entry name" value="TF_FadR/GntR_C"/>
</dbReference>
<feature type="domain" description="HTH gntR-type" evidence="4">
    <location>
        <begin position="63"/>
        <end position="130"/>
    </location>
</feature>
<keyword evidence="3" id="KW-0804">Transcription</keyword>
<evidence type="ECO:0000256" key="3">
    <source>
        <dbReference type="ARBA" id="ARBA00023163"/>
    </source>
</evidence>
<dbReference type="PROSITE" id="PS50949">
    <property type="entry name" value="HTH_GNTR"/>
    <property type="match status" value="1"/>
</dbReference>